<proteinExistence type="predicted"/>
<evidence type="ECO:0000256" key="1">
    <source>
        <dbReference type="SAM" id="Phobius"/>
    </source>
</evidence>
<sequence length="73" mass="8639">MGLAIPEAELDVRSCLFVLLFIFVWLQVRGNASILFLMLFWFQLDRTHFCLIKEWYWPLLIGFVPCCVSKVIQ</sequence>
<reference evidence="2" key="1">
    <citation type="submission" date="2018-02" db="EMBL/GenBank/DDBJ databases">
        <title>Rhizophora mucronata_Transcriptome.</title>
        <authorList>
            <person name="Meera S.P."/>
            <person name="Sreeshan A."/>
            <person name="Augustine A."/>
        </authorList>
    </citation>
    <scope>NUCLEOTIDE SEQUENCE</scope>
    <source>
        <tissue evidence="2">Leaf</tissue>
    </source>
</reference>
<keyword evidence="1" id="KW-0812">Transmembrane</keyword>
<keyword evidence="1" id="KW-1133">Transmembrane helix</keyword>
<protein>
    <submittedName>
        <fullName evidence="2">Uncharacterized protein</fullName>
    </submittedName>
</protein>
<evidence type="ECO:0000313" key="2">
    <source>
        <dbReference type="EMBL" id="MBX54580.1"/>
    </source>
</evidence>
<keyword evidence="1" id="KW-0472">Membrane</keyword>
<organism evidence="2">
    <name type="scientific">Rhizophora mucronata</name>
    <name type="common">Asiatic mangrove</name>
    <dbReference type="NCBI Taxonomy" id="61149"/>
    <lineage>
        <taxon>Eukaryota</taxon>
        <taxon>Viridiplantae</taxon>
        <taxon>Streptophyta</taxon>
        <taxon>Embryophyta</taxon>
        <taxon>Tracheophyta</taxon>
        <taxon>Spermatophyta</taxon>
        <taxon>Magnoliopsida</taxon>
        <taxon>eudicotyledons</taxon>
        <taxon>Gunneridae</taxon>
        <taxon>Pentapetalae</taxon>
        <taxon>rosids</taxon>
        <taxon>fabids</taxon>
        <taxon>Malpighiales</taxon>
        <taxon>Rhizophoraceae</taxon>
        <taxon>Rhizophora</taxon>
    </lineage>
</organism>
<name>A0A2P2PIJ4_RHIMU</name>
<accession>A0A2P2PIJ4</accession>
<dbReference type="AlphaFoldDB" id="A0A2P2PIJ4"/>
<feature type="transmembrane region" description="Helical" evidence="1">
    <location>
        <begin position="16"/>
        <end position="43"/>
    </location>
</feature>
<dbReference type="EMBL" id="GGEC01074096">
    <property type="protein sequence ID" value="MBX54580.1"/>
    <property type="molecule type" value="Transcribed_RNA"/>
</dbReference>